<dbReference type="EMBL" id="JXTC01000448">
    <property type="protein sequence ID" value="PON53221.1"/>
    <property type="molecule type" value="Genomic_DNA"/>
</dbReference>
<dbReference type="OrthoDB" id="10495527at2759"/>
<protein>
    <submittedName>
        <fullName evidence="1">Uncharacterized protein</fullName>
    </submittedName>
</protein>
<organism evidence="1 2">
    <name type="scientific">Trema orientale</name>
    <name type="common">Charcoal tree</name>
    <name type="synonym">Celtis orientalis</name>
    <dbReference type="NCBI Taxonomy" id="63057"/>
    <lineage>
        <taxon>Eukaryota</taxon>
        <taxon>Viridiplantae</taxon>
        <taxon>Streptophyta</taxon>
        <taxon>Embryophyta</taxon>
        <taxon>Tracheophyta</taxon>
        <taxon>Spermatophyta</taxon>
        <taxon>Magnoliopsida</taxon>
        <taxon>eudicotyledons</taxon>
        <taxon>Gunneridae</taxon>
        <taxon>Pentapetalae</taxon>
        <taxon>rosids</taxon>
        <taxon>fabids</taxon>
        <taxon>Rosales</taxon>
        <taxon>Cannabaceae</taxon>
        <taxon>Trema</taxon>
    </lineage>
</organism>
<dbReference type="AlphaFoldDB" id="A0A2P5BWT8"/>
<sequence>MGGVLEKNLVLFFSLLPFPVKGFQLELSVRLLSYCILVNILITVLAKTDIFNLYKVPTIYKTYLQPIKKKGERAEKVSTNQTIGNFNRNEQSHVWTKMYYSSKLQFFVFRYSTKWLMLKFYEQNKRLVL</sequence>
<dbReference type="Proteomes" id="UP000237000">
    <property type="component" value="Unassembled WGS sequence"/>
</dbReference>
<proteinExistence type="predicted"/>
<dbReference type="InParanoid" id="A0A2P5BWT8"/>
<reference evidence="2" key="1">
    <citation type="submission" date="2016-06" db="EMBL/GenBank/DDBJ databases">
        <title>Parallel loss of symbiosis genes in relatives of nitrogen-fixing non-legume Parasponia.</title>
        <authorList>
            <person name="Van Velzen R."/>
            <person name="Holmer R."/>
            <person name="Bu F."/>
            <person name="Rutten L."/>
            <person name="Van Zeijl A."/>
            <person name="Liu W."/>
            <person name="Santuari L."/>
            <person name="Cao Q."/>
            <person name="Sharma T."/>
            <person name="Shen D."/>
            <person name="Roswanjaya Y."/>
            <person name="Wardhani T."/>
            <person name="Kalhor M.S."/>
            <person name="Jansen J."/>
            <person name="Van den Hoogen J."/>
            <person name="Gungor B."/>
            <person name="Hartog M."/>
            <person name="Hontelez J."/>
            <person name="Verver J."/>
            <person name="Yang W.-C."/>
            <person name="Schijlen E."/>
            <person name="Repin R."/>
            <person name="Schilthuizen M."/>
            <person name="Schranz E."/>
            <person name="Heidstra R."/>
            <person name="Miyata K."/>
            <person name="Fedorova E."/>
            <person name="Kohlen W."/>
            <person name="Bisseling T."/>
            <person name="Smit S."/>
            <person name="Geurts R."/>
        </authorList>
    </citation>
    <scope>NUCLEOTIDE SEQUENCE [LARGE SCALE GENOMIC DNA]</scope>
    <source>
        <strain evidence="2">cv. RG33-2</strain>
    </source>
</reference>
<name>A0A2P5BWT8_TREOI</name>
<evidence type="ECO:0000313" key="2">
    <source>
        <dbReference type="Proteomes" id="UP000237000"/>
    </source>
</evidence>
<gene>
    <name evidence="1" type="ORF">TorRG33x02_306080</name>
</gene>
<evidence type="ECO:0000313" key="1">
    <source>
        <dbReference type="EMBL" id="PON53221.1"/>
    </source>
</evidence>
<keyword evidence="2" id="KW-1185">Reference proteome</keyword>
<accession>A0A2P5BWT8</accession>
<comment type="caution">
    <text evidence="1">The sequence shown here is derived from an EMBL/GenBank/DDBJ whole genome shotgun (WGS) entry which is preliminary data.</text>
</comment>